<dbReference type="Gene3D" id="2.130.10.10">
    <property type="entry name" value="YVTN repeat-like/Quinoprotein amine dehydrogenase"/>
    <property type="match status" value="1"/>
</dbReference>
<feature type="chain" id="PRO_5003446105" evidence="2">
    <location>
        <begin position="18"/>
        <end position="389"/>
    </location>
</feature>
<dbReference type="HOGENOM" id="CLU_038716_0_0_1"/>
<sequence length="389" mass="41652">MTRPSLLAMLLAGGAAASDLLYVSSMDGNITTLNMGMTTPAAGGKYPSFKSVARNQDCAPTPSWLTLNHAAGQLFCIDEAGETASSLSSYKTSADGTLTKLGRVETPKGPVSGIFYGCKGHGFAMAHYGGSAISTWDVSDPANIKNVQTLKFTQPLGPKQEAPRPHQVILDPTGKYIVTPDLGSDVIRLYSFDPKSLKVTEIPPVTVKPGSGPRHVAFAVRGPKTFMYVVTELGNTIIGFEVTYGDTIQLKEIFNIDVHGEGKGVIATAAASEVIVSPDQKFLIASSRREYTVKIPDFDDKNKQIDSDPLINFSIDEASGKLTFKQSVSSGGRFPRQFSMNKAGTKVAVGMQFDARVVIIKRDPQSGDLGDFESFSNVSGNITSVFFDE</sequence>
<accession>G3JD06</accession>
<dbReference type="InterPro" id="IPR015943">
    <property type="entry name" value="WD40/YVTN_repeat-like_dom_sf"/>
</dbReference>
<evidence type="ECO:0000256" key="1">
    <source>
        <dbReference type="ARBA" id="ARBA00005564"/>
    </source>
</evidence>
<dbReference type="EMBL" id="JH126401">
    <property type="protein sequence ID" value="EGX93332.1"/>
    <property type="molecule type" value="Genomic_DNA"/>
</dbReference>
<dbReference type="Pfam" id="PF10282">
    <property type="entry name" value="Lactonase"/>
    <property type="match status" value="1"/>
</dbReference>
<dbReference type="OMA" id="FVWTATR"/>
<dbReference type="PANTHER" id="PTHR30344:SF1">
    <property type="entry name" value="6-PHOSPHOGLUCONOLACTONASE"/>
    <property type="match status" value="1"/>
</dbReference>
<dbReference type="InterPro" id="IPR050282">
    <property type="entry name" value="Cycloisomerase_2"/>
</dbReference>
<comment type="similarity">
    <text evidence="1">Belongs to the cycloisomerase 2 family.</text>
</comment>
<name>G3JD06_CORMM</name>
<dbReference type="PANTHER" id="PTHR30344">
    <property type="entry name" value="6-PHOSPHOGLUCONOLACTONASE-RELATED"/>
    <property type="match status" value="1"/>
</dbReference>
<keyword evidence="2" id="KW-0732">Signal</keyword>
<dbReference type="AlphaFoldDB" id="G3JD06"/>
<evidence type="ECO:0000313" key="3">
    <source>
        <dbReference type="EMBL" id="EGX93332.1"/>
    </source>
</evidence>
<dbReference type="GO" id="GO:0017057">
    <property type="term" value="F:6-phosphogluconolactonase activity"/>
    <property type="evidence" value="ECO:0007669"/>
    <property type="project" value="TreeGrafter"/>
</dbReference>
<reference evidence="3 4" key="1">
    <citation type="journal article" date="2011" name="Genome Biol.">
        <title>Genome sequence of the insect pathogenic fungus Cordyceps militaris, a valued traditional Chinese medicine.</title>
        <authorList>
            <person name="Zheng P."/>
            <person name="Xia Y."/>
            <person name="Xiao G."/>
            <person name="Xiong C."/>
            <person name="Hu X."/>
            <person name="Zhang S."/>
            <person name="Zheng H."/>
            <person name="Huang Y."/>
            <person name="Zhou Y."/>
            <person name="Wang S."/>
            <person name="Zhao G.P."/>
            <person name="Liu X."/>
            <person name="St Leger R.J."/>
            <person name="Wang C."/>
        </authorList>
    </citation>
    <scope>NUCLEOTIDE SEQUENCE [LARGE SCALE GENOMIC DNA]</scope>
    <source>
        <strain evidence="3 4">CM01</strain>
    </source>
</reference>
<dbReference type="InParanoid" id="G3JD06"/>
<gene>
    <name evidence="3" type="ORF">CCM_04705</name>
</gene>
<dbReference type="KEGG" id="cmt:CCM_04705"/>
<dbReference type="eggNOG" id="ENOG502S3WY">
    <property type="taxonomic scope" value="Eukaryota"/>
</dbReference>
<evidence type="ECO:0000256" key="2">
    <source>
        <dbReference type="SAM" id="SignalP"/>
    </source>
</evidence>
<organism evidence="3 4">
    <name type="scientific">Cordyceps militaris (strain CM01)</name>
    <name type="common">Caterpillar fungus</name>
    <dbReference type="NCBI Taxonomy" id="983644"/>
    <lineage>
        <taxon>Eukaryota</taxon>
        <taxon>Fungi</taxon>
        <taxon>Dikarya</taxon>
        <taxon>Ascomycota</taxon>
        <taxon>Pezizomycotina</taxon>
        <taxon>Sordariomycetes</taxon>
        <taxon>Hypocreomycetidae</taxon>
        <taxon>Hypocreales</taxon>
        <taxon>Cordycipitaceae</taxon>
        <taxon>Cordyceps</taxon>
    </lineage>
</organism>
<dbReference type="InterPro" id="IPR019405">
    <property type="entry name" value="Lactonase_7-beta_prop"/>
</dbReference>
<protein>
    <submittedName>
        <fullName evidence="3">3-carboxymuconate cyclase</fullName>
    </submittedName>
</protein>
<dbReference type="RefSeq" id="XP_006669915.1">
    <property type="nucleotide sequence ID" value="XM_006669852.1"/>
</dbReference>
<feature type="signal peptide" evidence="2">
    <location>
        <begin position="1"/>
        <end position="17"/>
    </location>
</feature>
<proteinExistence type="inferred from homology"/>
<keyword evidence="4" id="KW-1185">Reference proteome</keyword>
<dbReference type="Proteomes" id="UP000001610">
    <property type="component" value="Unassembled WGS sequence"/>
</dbReference>
<evidence type="ECO:0000313" key="4">
    <source>
        <dbReference type="Proteomes" id="UP000001610"/>
    </source>
</evidence>
<dbReference type="VEuPathDB" id="FungiDB:CCM_04705"/>
<dbReference type="GeneID" id="18166727"/>
<dbReference type="SUPFAM" id="SSF50974">
    <property type="entry name" value="Nitrous oxide reductase, N-terminal domain"/>
    <property type="match status" value="1"/>
</dbReference>
<dbReference type="OrthoDB" id="9972196at2759"/>
<dbReference type="InterPro" id="IPR011045">
    <property type="entry name" value="N2O_reductase_N"/>
</dbReference>